<dbReference type="SMART" id="SM00220">
    <property type="entry name" value="S_TKc"/>
    <property type="match status" value="1"/>
</dbReference>
<evidence type="ECO:0000256" key="2">
    <source>
        <dbReference type="ARBA" id="ARBA00022527"/>
    </source>
</evidence>
<dbReference type="PANTHER" id="PTHR24363:SF0">
    <property type="entry name" value="SERINE_THREONINE KINASE LIKE DOMAIN CONTAINING 1"/>
    <property type="match status" value="1"/>
</dbReference>
<feature type="transmembrane region" description="Helical" evidence="9">
    <location>
        <begin position="262"/>
        <end position="281"/>
    </location>
</feature>
<keyword evidence="5" id="KW-0418">Kinase</keyword>
<keyword evidence="9" id="KW-0472">Membrane</keyword>
<dbReference type="InterPro" id="IPR008271">
    <property type="entry name" value="Ser/Thr_kinase_AS"/>
</dbReference>
<evidence type="ECO:0000256" key="9">
    <source>
        <dbReference type="SAM" id="Phobius"/>
    </source>
</evidence>
<reference evidence="11 12" key="1">
    <citation type="journal article" date="2015" name="Genome Biol. Evol.">
        <title>Comparative Genomics of a Bacterivorous Green Alga Reveals Evolutionary Causalities and Consequences of Phago-Mixotrophic Mode of Nutrition.</title>
        <authorList>
            <person name="Burns J.A."/>
            <person name="Paasch A."/>
            <person name="Narechania A."/>
            <person name="Kim E."/>
        </authorList>
    </citation>
    <scope>NUCLEOTIDE SEQUENCE [LARGE SCALE GENOMIC DNA]</scope>
    <source>
        <strain evidence="11 12">PLY_AMNH</strain>
    </source>
</reference>
<dbReference type="PROSITE" id="PS00108">
    <property type="entry name" value="PROTEIN_KINASE_ST"/>
    <property type="match status" value="1"/>
</dbReference>
<organism evidence="11 12">
    <name type="scientific">Cymbomonas tetramitiformis</name>
    <dbReference type="NCBI Taxonomy" id="36881"/>
    <lineage>
        <taxon>Eukaryota</taxon>
        <taxon>Viridiplantae</taxon>
        <taxon>Chlorophyta</taxon>
        <taxon>Pyramimonadophyceae</taxon>
        <taxon>Pyramimonadales</taxon>
        <taxon>Pyramimonadaceae</taxon>
        <taxon>Cymbomonas</taxon>
    </lineage>
</organism>
<dbReference type="EC" id="2.7.11.1" evidence="1"/>
<name>A0AAE0FJB9_9CHLO</name>
<keyword evidence="9" id="KW-0812">Transmembrane</keyword>
<dbReference type="InterPro" id="IPR011009">
    <property type="entry name" value="Kinase-like_dom_sf"/>
</dbReference>
<dbReference type="InterPro" id="IPR000719">
    <property type="entry name" value="Prot_kinase_dom"/>
</dbReference>
<dbReference type="Gene3D" id="1.10.510.10">
    <property type="entry name" value="Transferase(Phosphotransferase) domain 1"/>
    <property type="match status" value="1"/>
</dbReference>
<evidence type="ECO:0000256" key="3">
    <source>
        <dbReference type="ARBA" id="ARBA00022679"/>
    </source>
</evidence>
<keyword evidence="9" id="KW-1133">Transmembrane helix</keyword>
<keyword evidence="4" id="KW-0547">Nucleotide-binding</keyword>
<keyword evidence="3" id="KW-0808">Transferase</keyword>
<evidence type="ECO:0000256" key="5">
    <source>
        <dbReference type="ARBA" id="ARBA00022777"/>
    </source>
</evidence>
<dbReference type="Pfam" id="PF00069">
    <property type="entry name" value="Pkinase"/>
    <property type="match status" value="1"/>
</dbReference>
<comment type="catalytic activity">
    <reaction evidence="7">
        <text>L-threonyl-[protein] + ATP = O-phospho-L-threonyl-[protein] + ADP + H(+)</text>
        <dbReference type="Rhea" id="RHEA:46608"/>
        <dbReference type="Rhea" id="RHEA-COMP:11060"/>
        <dbReference type="Rhea" id="RHEA-COMP:11605"/>
        <dbReference type="ChEBI" id="CHEBI:15378"/>
        <dbReference type="ChEBI" id="CHEBI:30013"/>
        <dbReference type="ChEBI" id="CHEBI:30616"/>
        <dbReference type="ChEBI" id="CHEBI:61977"/>
        <dbReference type="ChEBI" id="CHEBI:456216"/>
        <dbReference type="EC" id="2.7.11.1"/>
    </reaction>
</comment>
<evidence type="ECO:0000256" key="1">
    <source>
        <dbReference type="ARBA" id="ARBA00012513"/>
    </source>
</evidence>
<evidence type="ECO:0000256" key="6">
    <source>
        <dbReference type="ARBA" id="ARBA00022840"/>
    </source>
</evidence>
<evidence type="ECO:0000259" key="10">
    <source>
        <dbReference type="PROSITE" id="PS50011"/>
    </source>
</evidence>
<feature type="transmembrane region" description="Helical" evidence="9">
    <location>
        <begin position="236"/>
        <end position="256"/>
    </location>
</feature>
<keyword evidence="6" id="KW-0067">ATP-binding</keyword>
<dbReference type="GO" id="GO:0005524">
    <property type="term" value="F:ATP binding"/>
    <property type="evidence" value="ECO:0007669"/>
    <property type="project" value="UniProtKB-KW"/>
</dbReference>
<comment type="caution">
    <text evidence="11">The sequence shown here is derived from an EMBL/GenBank/DDBJ whole genome shotgun (WGS) entry which is preliminary data.</text>
</comment>
<evidence type="ECO:0000313" key="11">
    <source>
        <dbReference type="EMBL" id="KAK3260798.1"/>
    </source>
</evidence>
<feature type="domain" description="Protein kinase" evidence="10">
    <location>
        <begin position="1"/>
        <end position="158"/>
    </location>
</feature>
<keyword evidence="12" id="KW-1185">Reference proteome</keyword>
<gene>
    <name evidence="11" type="ORF">CYMTET_30277</name>
</gene>
<dbReference type="PROSITE" id="PS50011">
    <property type="entry name" value="PROTEIN_KINASE_DOM"/>
    <property type="match status" value="1"/>
</dbReference>
<accession>A0AAE0FJB9</accession>
<dbReference type="GO" id="GO:0004674">
    <property type="term" value="F:protein serine/threonine kinase activity"/>
    <property type="evidence" value="ECO:0007669"/>
    <property type="project" value="UniProtKB-KW"/>
</dbReference>
<proteinExistence type="predicted"/>
<dbReference type="Proteomes" id="UP001190700">
    <property type="component" value="Unassembled WGS sequence"/>
</dbReference>
<comment type="catalytic activity">
    <reaction evidence="8">
        <text>L-seryl-[protein] + ATP = O-phospho-L-seryl-[protein] + ADP + H(+)</text>
        <dbReference type="Rhea" id="RHEA:17989"/>
        <dbReference type="Rhea" id="RHEA-COMP:9863"/>
        <dbReference type="Rhea" id="RHEA-COMP:11604"/>
        <dbReference type="ChEBI" id="CHEBI:15378"/>
        <dbReference type="ChEBI" id="CHEBI:29999"/>
        <dbReference type="ChEBI" id="CHEBI:30616"/>
        <dbReference type="ChEBI" id="CHEBI:83421"/>
        <dbReference type="ChEBI" id="CHEBI:456216"/>
        <dbReference type="EC" id="2.7.11.1"/>
    </reaction>
</comment>
<evidence type="ECO:0000313" key="12">
    <source>
        <dbReference type="Proteomes" id="UP001190700"/>
    </source>
</evidence>
<dbReference type="PANTHER" id="PTHR24363">
    <property type="entry name" value="SERINE/THREONINE PROTEIN KINASE"/>
    <property type="match status" value="1"/>
</dbReference>
<evidence type="ECO:0000256" key="7">
    <source>
        <dbReference type="ARBA" id="ARBA00047899"/>
    </source>
</evidence>
<sequence>MVDGGWRPTEEEAVEICAQLLELLIYLQSLRPPVVHRDIKPANIMIDAHDGYRVSLVDFGAVMPSAPGRGTTVVGTYGYMSPEQFRGEATALSDLYGVGASLLFMVSGQSPAAFPQRRLCVDISDVQVSPQLRRFLQRVLEPLAEDRPQSVEEALSLLQGTPTKYTMRTHQSEFTEDQRSQEIAWFEALANKRMREKTPPTRRKHLSKPPGSRVDLKRSATALRVRIPPPGWNSEYWFLGMFATLWNTFLTFWTGASIRFGAPWFFTAFSIPFWVVGIGLIKELATPMLQETQLVIGRQRFQFEQKQGWFKGHRREGRTKDLMGVKRGGQTLALTEGVHEHHLSDYLSSIECEWIEAEVDEFLK</sequence>
<dbReference type="EMBL" id="LGRX02017424">
    <property type="protein sequence ID" value="KAK3260798.1"/>
    <property type="molecule type" value="Genomic_DNA"/>
</dbReference>
<evidence type="ECO:0000256" key="4">
    <source>
        <dbReference type="ARBA" id="ARBA00022741"/>
    </source>
</evidence>
<evidence type="ECO:0000256" key="8">
    <source>
        <dbReference type="ARBA" id="ARBA00048679"/>
    </source>
</evidence>
<dbReference type="SUPFAM" id="SSF56112">
    <property type="entry name" value="Protein kinase-like (PK-like)"/>
    <property type="match status" value="1"/>
</dbReference>
<protein>
    <recommendedName>
        <fullName evidence="1">non-specific serine/threonine protein kinase</fullName>
        <ecNumber evidence="1">2.7.11.1</ecNumber>
    </recommendedName>
</protein>
<dbReference type="AlphaFoldDB" id="A0AAE0FJB9"/>
<keyword evidence="2" id="KW-0723">Serine/threonine-protein kinase</keyword>